<organism evidence="5 6">
    <name type="scientific">Champsocephalus gunnari</name>
    <name type="common">Mackerel icefish</name>
    <dbReference type="NCBI Taxonomy" id="52237"/>
    <lineage>
        <taxon>Eukaryota</taxon>
        <taxon>Metazoa</taxon>
        <taxon>Chordata</taxon>
        <taxon>Craniata</taxon>
        <taxon>Vertebrata</taxon>
        <taxon>Euteleostomi</taxon>
        <taxon>Actinopterygii</taxon>
        <taxon>Neopterygii</taxon>
        <taxon>Teleostei</taxon>
        <taxon>Neoteleostei</taxon>
        <taxon>Acanthomorphata</taxon>
        <taxon>Eupercaria</taxon>
        <taxon>Perciformes</taxon>
        <taxon>Notothenioidei</taxon>
        <taxon>Channichthyidae</taxon>
        <taxon>Champsocephalus</taxon>
    </lineage>
</organism>
<dbReference type="Pfam" id="PF23344">
    <property type="entry name" value="ZP-N"/>
    <property type="match status" value="1"/>
</dbReference>
<dbReference type="Pfam" id="PF00100">
    <property type="entry name" value="Zona_pellucida"/>
    <property type="match status" value="1"/>
</dbReference>
<evidence type="ECO:0000313" key="5">
    <source>
        <dbReference type="EMBL" id="KAK5903407.1"/>
    </source>
</evidence>
<dbReference type="Gene3D" id="2.60.40.4100">
    <property type="entry name" value="Zona pellucida, ZP-C domain"/>
    <property type="match status" value="1"/>
</dbReference>
<dbReference type="SMART" id="SM00241">
    <property type="entry name" value="ZP"/>
    <property type="match status" value="1"/>
</dbReference>
<evidence type="ECO:0000256" key="1">
    <source>
        <dbReference type="ARBA" id="ARBA00023157"/>
    </source>
</evidence>
<protein>
    <recommendedName>
        <fullName evidence="4">ZP domain-containing protein</fullName>
    </recommendedName>
</protein>
<evidence type="ECO:0000256" key="2">
    <source>
        <dbReference type="ARBA" id="ARBA00023180"/>
    </source>
</evidence>
<keyword evidence="3" id="KW-0732">Signal</keyword>
<keyword evidence="1" id="KW-1015">Disulfide bond</keyword>
<evidence type="ECO:0000313" key="6">
    <source>
        <dbReference type="Proteomes" id="UP001331515"/>
    </source>
</evidence>
<dbReference type="InterPro" id="IPR001507">
    <property type="entry name" value="ZP_dom"/>
</dbReference>
<reference evidence="5 6" key="1">
    <citation type="journal article" date="2023" name="Mol. Biol. Evol.">
        <title>Genomics of Secondarily Temperate Adaptation in the Only Non-Antarctic Icefish.</title>
        <authorList>
            <person name="Rivera-Colon A.G."/>
            <person name="Rayamajhi N."/>
            <person name="Minhas B.F."/>
            <person name="Madrigal G."/>
            <person name="Bilyk K.T."/>
            <person name="Yoon V."/>
            <person name="Hune M."/>
            <person name="Gregory S."/>
            <person name="Cheng C.H.C."/>
            <person name="Catchen J.M."/>
        </authorList>
    </citation>
    <scope>NUCLEOTIDE SEQUENCE [LARGE SCALE GENOMIC DNA]</scope>
    <source>
        <tissue evidence="5">White muscle</tissue>
    </source>
</reference>
<dbReference type="AlphaFoldDB" id="A0AAN8CH11"/>
<name>A0AAN8CH11_CHAGU</name>
<dbReference type="InterPro" id="IPR055355">
    <property type="entry name" value="ZP-C"/>
</dbReference>
<evidence type="ECO:0000259" key="4">
    <source>
        <dbReference type="PROSITE" id="PS51034"/>
    </source>
</evidence>
<dbReference type="PRINTS" id="PR00023">
    <property type="entry name" value="ZPELLUCIDA"/>
</dbReference>
<keyword evidence="6" id="KW-1185">Reference proteome</keyword>
<keyword evidence="2" id="KW-0325">Glycoprotein</keyword>
<dbReference type="EMBL" id="JAURVH010001531">
    <property type="protein sequence ID" value="KAK5903407.1"/>
    <property type="molecule type" value="Genomic_DNA"/>
</dbReference>
<accession>A0AAN8CH11</accession>
<proteinExistence type="predicted"/>
<dbReference type="Gene3D" id="2.60.40.3210">
    <property type="entry name" value="Zona pellucida, ZP-N domain"/>
    <property type="match status" value="1"/>
</dbReference>
<dbReference type="PANTHER" id="PTHR47130">
    <property type="entry name" value="SI:DKEY-19B23.11-RELATED"/>
    <property type="match status" value="1"/>
</dbReference>
<comment type="caution">
    <text evidence="5">The sequence shown here is derived from an EMBL/GenBank/DDBJ whole genome shotgun (WGS) entry which is preliminary data.</text>
</comment>
<evidence type="ECO:0000256" key="3">
    <source>
        <dbReference type="SAM" id="SignalP"/>
    </source>
</evidence>
<dbReference type="InterPro" id="IPR058876">
    <property type="entry name" value="Ig-like_ZP"/>
</dbReference>
<feature type="signal peptide" evidence="3">
    <location>
        <begin position="1"/>
        <end position="21"/>
    </location>
</feature>
<dbReference type="InterPro" id="IPR055356">
    <property type="entry name" value="ZP-N"/>
</dbReference>
<dbReference type="Proteomes" id="UP001331515">
    <property type="component" value="Unassembled WGS sequence"/>
</dbReference>
<dbReference type="InterPro" id="IPR048290">
    <property type="entry name" value="ZP_chr"/>
</dbReference>
<gene>
    <name evidence="5" type="ORF">CgunFtcFv8_007190</name>
</gene>
<feature type="domain" description="ZP" evidence="4">
    <location>
        <begin position="602"/>
        <end position="863"/>
    </location>
</feature>
<dbReference type="PANTHER" id="PTHR47130:SF3">
    <property type="entry name" value="ZONA PELLUCIDA PROTEIN"/>
    <property type="match status" value="1"/>
</dbReference>
<feature type="chain" id="PRO_5043028306" description="ZP domain-containing protein" evidence="3">
    <location>
        <begin position="22"/>
        <end position="863"/>
    </location>
</feature>
<dbReference type="Pfam" id="PF26562">
    <property type="entry name" value="Ig-like"/>
    <property type="match status" value="1"/>
</dbReference>
<dbReference type="InterPro" id="IPR042235">
    <property type="entry name" value="ZP-C_dom"/>
</dbReference>
<sequence length="863" mass="96957">MGCLAGLGWFILLVAVVNIEAQNKPPIKINSKCLGNLLRVDLSRLGGSFFEVSAVINNSSIILTPSLSSQCGFTIKKYHLGNAVIYASVQNCFAQNVDDKAFTTKLGLRLQSDNVVEDEFYLVEETCYYSSWASREIICKPNYMEVSVKKAAPNDYNLPAYPYSDPRKAAEQPMDAGFKITTVVFFTPEERVMQVDEVQRNGYGISSTPTRLVLRSPNPSHETYTKDVAGVPMTVLNTSIIFEKTKLTTQLYAGAACPQAQGGVFFTETSIRWFLPRRIAPLIYSKHFRLLEVNMGVDGRKLEATELSARNYSLTLDDLYVIVEIPIGAAGCQIKSHAQDGQYFTSYMNELMLELLWTEDDTNEDTRYKVFLPVETPLQLQPPQVIDATVPKEMMFKALIGPVGFDVMLKNISSPSEVLSLADCIARGFTVFDQMSPNGCSKVYTVEVPFTDRVVGQRKEMGVTIYNLHLTFGFLVLPKHAPFTATAYLRAKLEDIAPPSISGSCDDKNFYVLVKYGTKGFNFQTIMGKRMLTGSLAQQYGLMDNDTHFSLIVPFSAADSTVEAVELSSIKSRLDVTLRYPKTNTTIQDFSLACNFVTKLIECFPNGTITAIAITLESVLSLNPRRLTLRDPACGPTYSNDQYAYFVFTANSCGTTRKFLPNMMLYENEISITDELELRKLSQSKEPEFELKVFCYYDINTNQAIGFNTRPRRSEPYAGDARGEMQVEMRVALDNSYSVFQRVEDNPITKYLQQPLYFEVELMGSYNPKVSLELAHCWATLEEDKMSLPQWDLIVNGCANSRDPHPVIFHSILPKGRVHYPSNFKRFEVPMFAFAEDKDNLNRQVFVHCEVVICDVKSSGCSL</sequence>
<dbReference type="PROSITE" id="PS51034">
    <property type="entry name" value="ZP_2"/>
    <property type="match status" value="1"/>
</dbReference>